<sequence>MWRGPRLGYGLTQRRFSTAIRRHIEDEGDWCYSPEWWGNNSDGQTVFRSTSDRGNGVVSVIAYPSSRPSKVHWPGAQQWLQQRYAEIHPDSESNVRFRLLGYQWRTLRFNDDTRQSTVKIMAAYRESDPGSVCFMQQAHCLAVPYVKSMVSAGLATLASRDYDLKRAVLGEKVMNILCIGHGGGSLPLFLASKIKGAVVDIVEIDPLVISASIQAMGFPPGSFITPSGKHSSKPELMDVLWKGIHERLFLYESDAEEFIHKTPNLYDIVFVDAYDGGDIFPHKLWDPDSPFLKALEKRLHPEHGTVVVNLHSDSDIPDSDVSVSSVLHQILPMGKYVSGVCRAYKDVLVENGSGFAFTVSVPWVCNTSLVVCRGSGIGCGILARDSILNDLASKSQEVESMLNLPFSCHILNLSLGAGDGYRITAIKEILCNCLKSFAMRIKLMYNSLSSLVGDGRFCDESYREVKRIQTSELNSQLLSACISQFSFPGRVCKGVELL</sequence>
<name>A0ACB7XSW7_9ERIC</name>
<gene>
    <name evidence="1" type="ORF">Vadar_018960</name>
</gene>
<organism evidence="1 2">
    <name type="scientific">Vaccinium darrowii</name>
    <dbReference type="NCBI Taxonomy" id="229202"/>
    <lineage>
        <taxon>Eukaryota</taxon>
        <taxon>Viridiplantae</taxon>
        <taxon>Streptophyta</taxon>
        <taxon>Embryophyta</taxon>
        <taxon>Tracheophyta</taxon>
        <taxon>Spermatophyta</taxon>
        <taxon>Magnoliopsida</taxon>
        <taxon>eudicotyledons</taxon>
        <taxon>Gunneridae</taxon>
        <taxon>Pentapetalae</taxon>
        <taxon>asterids</taxon>
        <taxon>Ericales</taxon>
        <taxon>Ericaceae</taxon>
        <taxon>Vaccinioideae</taxon>
        <taxon>Vaccinieae</taxon>
        <taxon>Vaccinium</taxon>
    </lineage>
</organism>
<dbReference type="Proteomes" id="UP000828048">
    <property type="component" value="Chromosome 1"/>
</dbReference>
<comment type="caution">
    <text evidence="1">The sequence shown here is derived from an EMBL/GenBank/DDBJ whole genome shotgun (WGS) entry which is preliminary data.</text>
</comment>
<proteinExistence type="predicted"/>
<keyword evidence="2" id="KW-1185">Reference proteome</keyword>
<accession>A0ACB7XSW7</accession>
<evidence type="ECO:0000313" key="2">
    <source>
        <dbReference type="Proteomes" id="UP000828048"/>
    </source>
</evidence>
<reference evidence="1 2" key="1">
    <citation type="journal article" date="2021" name="Hortic Res">
        <title>High-quality reference genome and annotation aids understanding of berry development for evergreen blueberry (Vaccinium darrowii).</title>
        <authorList>
            <person name="Yu J."/>
            <person name="Hulse-Kemp A.M."/>
            <person name="Babiker E."/>
            <person name="Staton M."/>
        </authorList>
    </citation>
    <scope>NUCLEOTIDE SEQUENCE [LARGE SCALE GENOMIC DNA]</scope>
    <source>
        <strain evidence="2">cv. NJ 8807/NJ 8810</strain>
        <tissue evidence="1">Young leaf</tissue>
    </source>
</reference>
<protein>
    <submittedName>
        <fullName evidence="1">Uncharacterized protein</fullName>
    </submittedName>
</protein>
<evidence type="ECO:0000313" key="1">
    <source>
        <dbReference type="EMBL" id="KAH7843625.1"/>
    </source>
</evidence>
<dbReference type="EMBL" id="CM037151">
    <property type="protein sequence ID" value="KAH7843625.1"/>
    <property type="molecule type" value="Genomic_DNA"/>
</dbReference>